<dbReference type="GO" id="GO:0006508">
    <property type="term" value="P:proteolysis"/>
    <property type="evidence" value="ECO:0007669"/>
    <property type="project" value="UniProtKB-KW"/>
</dbReference>
<dbReference type="AlphaFoldDB" id="A0A3S5Y1I8"/>
<name>A0A3S5Y1I8_RHOH1</name>
<dbReference type="PANTHER" id="PTHR43343">
    <property type="entry name" value="PEPTIDASE S12"/>
    <property type="match status" value="1"/>
</dbReference>
<dbReference type="RefSeq" id="WP_013414541.1">
    <property type="nucleotide sequence ID" value="NC_014659.1"/>
</dbReference>
<dbReference type="SUPFAM" id="SSF50494">
    <property type="entry name" value="Trypsin-like serine proteases"/>
    <property type="match status" value="1"/>
</dbReference>
<evidence type="ECO:0000256" key="2">
    <source>
        <dbReference type="ARBA" id="ARBA00022801"/>
    </source>
</evidence>
<dbReference type="InterPro" id="IPR051201">
    <property type="entry name" value="Chloro_Bact_Ser_Proteases"/>
</dbReference>
<dbReference type="InterPro" id="IPR009003">
    <property type="entry name" value="Peptidase_S1_PA"/>
</dbReference>
<dbReference type="PRINTS" id="PR00834">
    <property type="entry name" value="PROTEASES2C"/>
</dbReference>
<proteinExistence type="predicted"/>
<organism evidence="4">
    <name type="scientific">Rhodococcus hoagii (strain 103S)</name>
    <name type="common">Rhodococcus equi</name>
    <dbReference type="NCBI Taxonomy" id="685727"/>
    <lineage>
        <taxon>Bacteria</taxon>
        <taxon>Bacillati</taxon>
        <taxon>Actinomycetota</taxon>
        <taxon>Actinomycetes</taxon>
        <taxon>Mycobacteriales</taxon>
        <taxon>Nocardiaceae</taxon>
        <taxon>Prescottella</taxon>
    </lineage>
</organism>
<keyword evidence="1" id="KW-0645">Protease</keyword>
<dbReference type="Gene3D" id="2.40.10.120">
    <property type="match status" value="1"/>
</dbReference>
<evidence type="ECO:0000259" key="3">
    <source>
        <dbReference type="SMART" id="SM00228"/>
    </source>
</evidence>
<evidence type="ECO:0000313" key="5">
    <source>
        <dbReference type="Proteomes" id="UP000006892"/>
    </source>
</evidence>
<dbReference type="GO" id="GO:0004252">
    <property type="term" value="F:serine-type endopeptidase activity"/>
    <property type="evidence" value="ECO:0007669"/>
    <property type="project" value="InterPro"/>
</dbReference>
<sequence length="372" mass="37361">MSAFGVRRVSAAIAVLAAVGLALLAIPLEHGTLDVPKQAQATTALAPPPPPPPVPLAPQQIAERVVPTIVTITTRTGLGTTAGTGIVLRPAGPAAIVLTNHHVIDGGTDITAESMRDGTPYPVEVLGYDSSRDLAVLRLPGGAALPPAALGSSRNAGVGDPVTAIGNAEGGGVPQSAPGAVTRLGVTVLTRNSVDGSRNELAGLIEVNADVRPGDSGGPLVDAFGEVIGVSSAGNAVQRDEPSAPAPKSYAIPIDSALEVVDQILAGRPSDSVHIGPTPQLGVSVRDHVEPQAGTPAGAQIVQVSYRSPADGLGLARGDVIVQFGGVPIRTASDLTVRMIALHPGDVVDVGWIDATGAQRSGSMVLTEGPPR</sequence>
<dbReference type="KEGG" id="req:REQ_02370"/>
<evidence type="ECO:0000313" key="4">
    <source>
        <dbReference type="EMBL" id="CBH46386.1"/>
    </source>
</evidence>
<dbReference type="Pfam" id="PF13180">
    <property type="entry name" value="PDZ_2"/>
    <property type="match status" value="1"/>
</dbReference>
<dbReference type="Pfam" id="PF13365">
    <property type="entry name" value="Trypsin_2"/>
    <property type="match status" value="1"/>
</dbReference>
<dbReference type="PROSITE" id="PS00135">
    <property type="entry name" value="TRYPSIN_SER"/>
    <property type="match status" value="1"/>
</dbReference>
<evidence type="ECO:0000256" key="1">
    <source>
        <dbReference type="ARBA" id="ARBA00022670"/>
    </source>
</evidence>
<keyword evidence="2" id="KW-0378">Hydrolase</keyword>
<protein>
    <submittedName>
        <fullName evidence="4">Secreted serine peptidase</fullName>
    </submittedName>
</protein>
<dbReference type="InterPro" id="IPR036034">
    <property type="entry name" value="PDZ_sf"/>
</dbReference>
<dbReference type="PANTHER" id="PTHR43343:SF3">
    <property type="entry name" value="PROTEASE DO-LIKE 8, CHLOROPLASTIC"/>
    <property type="match status" value="1"/>
</dbReference>
<reference evidence="4" key="1">
    <citation type="journal article" date="2010" name="PLoS Genet.">
        <title>The genome of a pathogenic rhodococcus: cooptive virulence underpinned by key gene acquisitions.</title>
        <authorList>
            <person name="Letek M."/>
            <person name="Gonzalez P."/>
            <person name="Macarthur I."/>
            <person name="Rodriguez H."/>
            <person name="Freeman T.C."/>
            <person name="Valero-Rello A."/>
            <person name="Blanco M."/>
            <person name="Buckley T."/>
            <person name="Cherevach I."/>
            <person name="Fahey R."/>
            <person name="Hapeshi A."/>
            <person name="Holdstock J."/>
            <person name="Leadon D."/>
            <person name="Navas J."/>
            <person name="Ocampo A."/>
            <person name="Quail M.A."/>
            <person name="Sanders M."/>
            <person name="Scortti M.M."/>
            <person name="Prescott J.F."/>
            <person name="Fogarty U."/>
            <person name="Meijer W.G."/>
            <person name="Parkhill J."/>
            <person name="Bentley S.D."/>
            <person name="Vazquez-Boland J.A."/>
        </authorList>
    </citation>
    <scope>NUCLEOTIDE SEQUENCE [LARGE SCALE GENOMIC DNA]</scope>
    <source>
        <strain evidence="4 5">103S</strain>
    </source>
</reference>
<dbReference type="EMBL" id="FN563149">
    <property type="protein sequence ID" value="CBH46386.1"/>
    <property type="molecule type" value="Genomic_DNA"/>
</dbReference>
<dbReference type="InterPro" id="IPR001478">
    <property type="entry name" value="PDZ"/>
</dbReference>
<gene>
    <name evidence="4" type="ordered locus">REQ_02370</name>
</gene>
<accession>A0A3S5Y1I8</accession>
<dbReference type="SMART" id="SM00228">
    <property type="entry name" value="PDZ"/>
    <property type="match status" value="1"/>
</dbReference>
<dbReference type="InterPro" id="IPR033116">
    <property type="entry name" value="TRYPSIN_SER"/>
</dbReference>
<feature type="domain" description="PDZ" evidence="3">
    <location>
        <begin position="279"/>
        <end position="356"/>
    </location>
</feature>
<dbReference type="Gene3D" id="2.30.42.10">
    <property type="match status" value="1"/>
</dbReference>
<dbReference type="SUPFAM" id="SSF50156">
    <property type="entry name" value="PDZ domain-like"/>
    <property type="match status" value="1"/>
</dbReference>
<dbReference type="Proteomes" id="UP001154400">
    <property type="component" value="Chromosome"/>
</dbReference>
<dbReference type="InterPro" id="IPR001940">
    <property type="entry name" value="Peptidase_S1C"/>
</dbReference>